<gene>
    <name evidence="2" type="ORF">KK083_25425</name>
</gene>
<dbReference type="Pfam" id="PF13302">
    <property type="entry name" value="Acetyltransf_3"/>
    <property type="match status" value="1"/>
</dbReference>
<dbReference type="RefSeq" id="WP_254168733.1">
    <property type="nucleotide sequence ID" value="NZ_JAHESF010000037.1"/>
</dbReference>
<dbReference type="SUPFAM" id="SSF55729">
    <property type="entry name" value="Acyl-CoA N-acyltransferases (Nat)"/>
    <property type="match status" value="1"/>
</dbReference>
<sequence length="173" mass="20056">MNYSTPVILETPRLYLRQPREDDWRQLHAYYGDAECMKYTAGKAMTEWESWRKLASLIGHWQMRKYGSYALEERSTGNVIGVAGIEFPMGWPDPEIQWGLSRDFWRKGYASEAVKAIKNMADEFVPTLPLISIIHPGNVNSTHVARAAGASFEREFLFRDDTWHIYRHSAPSR</sequence>
<evidence type="ECO:0000313" key="3">
    <source>
        <dbReference type="Proteomes" id="UP001319200"/>
    </source>
</evidence>
<proteinExistence type="predicted"/>
<accession>A0AAP2GLL8</accession>
<dbReference type="GO" id="GO:0016747">
    <property type="term" value="F:acyltransferase activity, transferring groups other than amino-acyl groups"/>
    <property type="evidence" value="ECO:0007669"/>
    <property type="project" value="InterPro"/>
</dbReference>
<keyword evidence="3" id="KW-1185">Reference proteome</keyword>
<organism evidence="2 3">
    <name type="scientific">Chryseosolibacter histidini</name>
    <dbReference type="NCBI Taxonomy" id="2782349"/>
    <lineage>
        <taxon>Bacteria</taxon>
        <taxon>Pseudomonadati</taxon>
        <taxon>Bacteroidota</taxon>
        <taxon>Cytophagia</taxon>
        <taxon>Cytophagales</taxon>
        <taxon>Chryseotaleaceae</taxon>
        <taxon>Chryseosolibacter</taxon>
    </lineage>
</organism>
<dbReference type="EMBL" id="JAHESF010000037">
    <property type="protein sequence ID" value="MBT1700254.1"/>
    <property type="molecule type" value="Genomic_DNA"/>
</dbReference>
<evidence type="ECO:0000313" key="2">
    <source>
        <dbReference type="EMBL" id="MBT1700254.1"/>
    </source>
</evidence>
<dbReference type="PANTHER" id="PTHR43792:SF1">
    <property type="entry name" value="N-ACETYLTRANSFERASE DOMAIN-CONTAINING PROTEIN"/>
    <property type="match status" value="1"/>
</dbReference>
<name>A0AAP2GLL8_9BACT</name>
<feature type="domain" description="N-acetyltransferase" evidence="1">
    <location>
        <begin position="13"/>
        <end position="150"/>
    </location>
</feature>
<comment type="caution">
    <text evidence="2">The sequence shown here is derived from an EMBL/GenBank/DDBJ whole genome shotgun (WGS) entry which is preliminary data.</text>
</comment>
<dbReference type="Gene3D" id="3.40.630.30">
    <property type="match status" value="1"/>
</dbReference>
<evidence type="ECO:0000259" key="1">
    <source>
        <dbReference type="Pfam" id="PF13302"/>
    </source>
</evidence>
<dbReference type="InterPro" id="IPR051531">
    <property type="entry name" value="N-acetyltransferase"/>
</dbReference>
<dbReference type="PANTHER" id="PTHR43792">
    <property type="entry name" value="GNAT FAMILY, PUTATIVE (AFU_ORTHOLOGUE AFUA_3G00765)-RELATED-RELATED"/>
    <property type="match status" value="1"/>
</dbReference>
<dbReference type="Proteomes" id="UP001319200">
    <property type="component" value="Unassembled WGS sequence"/>
</dbReference>
<dbReference type="InterPro" id="IPR000182">
    <property type="entry name" value="GNAT_dom"/>
</dbReference>
<reference evidence="2 3" key="1">
    <citation type="submission" date="2021-05" db="EMBL/GenBank/DDBJ databases">
        <title>A Polyphasic approach of four new species of the genus Ohtaekwangia: Ohtaekwangia histidinii sp. nov., Ohtaekwangia cretensis sp. nov., Ohtaekwangia indiensis sp. nov., Ohtaekwangia reichenbachii sp. nov. from diverse environment.</title>
        <authorList>
            <person name="Octaviana S."/>
        </authorList>
    </citation>
    <scope>NUCLEOTIDE SEQUENCE [LARGE SCALE GENOMIC DNA]</scope>
    <source>
        <strain evidence="2 3">PWU4</strain>
    </source>
</reference>
<dbReference type="InterPro" id="IPR016181">
    <property type="entry name" value="Acyl_CoA_acyltransferase"/>
</dbReference>
<dbReference type="AlphaFoldDB" id="A0AAP2GLL8"/>
<protein>
    <submittedName>
        <fullName evidence="2">GNAT family N-acetyltransferase</fullName>
    </submittedName>
</protein>